<evidence type="ECO:0000256" key="1">
    <source>
        <dbReference type="ARBA" id="ARBA00023002"/>
    </source>
</evidence>
<keyword evidence="1" id="KW-0560">Oxidoreductase</keyword>
<dbReference type="SUPFAM" id="SSF54292">
    <property type="entry name" value="2Fe-2S ferredoxin-like"/>
    <property type="match status" value="1"/>
</dbReference>
<evidence type="ECO:0000256" key="2">
    <source>
        <dbReference type="ARBA" id="ARBA00023223"/>
    </source>
</evidence>
<dbReference type="PRINTS" id="PR00410">
    <property type="entry name" value="PHEHYDRXLASE"/>
</dbReference>
<evidence type="ECO:0000259" key="5">
    <source>
        <dbReference type="PROSITE" id="PS51384"/>
    </source>
</evidence>
<dbReference type="Gene3D" id="3.40.50.80">
    <property type="entry name" value="Nucleotide-binding domain of ferredoxin-NADP reductase (FNR) module"/>
    <property type="match status" value="1"/>
</dbReference>
<dbReference type="InterPro" id="IPR008333">
    <property type="entry name" value="Cbr1-like_FAD-bd_dom"/>
</dbReference>
<dbReference type="Pfam" id="PF00970">
    <property type="entry name" value="FAD_binding_6"/>
    <property type="match status" value="1"/>
</dbReference>
<evidence type="ECO:0000313" key="6">
    <source>
        <dbReference type="EMBL" id="VAW68235.1"/>
    </source>
</evidence>
<sequence length="347" mass="38818">MLHKVTVQPSGHQFDVEAGESILDAAMRQNIELPYGCRGGVCGSCTGYIIEGEVYYDDQPIALDENMKANGQALFCIAKTHADLQISIEELDDCSPLEIRKMGCHVSSKNHLCHDVIALQITLDHDQRLQYHAGQYIEFILEDGKRRAFSIANAPHKDDLIELHIRHIDGGIFTDFLFKSMPEHSALQIEGPLGQFYLREDRNRPLILMGGGTGFGPLKAMIEHIEHVGFNQPVHLFMGVRALRDLYMSDMIEQWIAKNNKLSFTPVLSDPQNEDNWPGETGFVHQVVAQQFPHLSEFDIYMSGPPPMVNAAVELFTAQGASKDNMYSDAFEYSSDANQAIAANKKP</sequence>
<dbReference type="GO" id="GO:0016491">
    <property type="term" value="F:oxidoreductase activity"/>
    <property type="evidence" value="ECO:0007669"/>
    <property type="project" value="UniProtKB-KW"/>
</dbReference>
<dbReference type="InterPro" id="IPR036010">
    <property type="entry name" value="2Fe-2S_ferredoxin-like_sf"/>
</dbReference>
<dbReference type="InterPro" id="IPR039261">
    <property type="entry name" value="FNR_nucleotide-bd"/>
</dbReference>
<dbReference type="Pfam" id="PF00111">
    <property type="entry name" value="Fer2"/>
    <property type="match status" value="1"/>
</dbReference>
<dbReference type="PANTHER" id="PTHR47354">
    <property type="entry name" value="NADH OXIDOREDUCTASE HCR"/>
    <property type="match status" value="1"/>
</dbReference>
<dbReference type="GO" id="GO:0051537">
    <property type="term" value="F:2 iron, 2 sulfur cluster binding"/>
    <property type="evidence" value="ECO:0007669"/>
    <property type="project" value="InterPro"/>
</dbReference>
<gene>
    <name evidence="6" type="ORF">MNBD_GAMMA09-1814</name>
</gene>
<dbReference type="InterPro" id="IPR006058">
    <property type="entry name" value="2Fe2S_fd_BS"/>
</dbReference>
<dbReference type="InterPro" id="IPR050415">
    <property type="entry name" value="MRET"/>
</dbReference>
<dbReference type="SUPFAM" id="SSF52343">
    <property type="entry name" value="Ferredoxin reductase-like, C-terminal NADP-linked domain"/>
    <property type="match status" value="1"/>
</dbReference>
<dbReference type="PROSITE" id="PS00197">
    <property type="entry name" value="2FE2S_FER_1"/>
    <property type="match status" value="1"/>
</dbReference>
<dbReference type="InterPro" id="IPR001041">
    <property type="entry name" value="2Fe-2S_ferredoxin-type"/>
</dbReference>
<feature type="domain" description="2Fe-2S ferredoxin-type" evidence="4">
    <location>
        <begin position="3"/>
        <end position="92"/>
    </location>
</feature>
<evidence type="ECO:0000259" key="4">
    <source>
        <dbReference type="PROSITE" id="PS51085"/>
    </source>
</evidence>
<dbReference type="CDD" id="cd06189">
    <property type="entry name" value="flavin_oxioreductase"/>
    <property type="match status" value="1"/>
</dbReference>
<dbReference type="EMBL" id="UOFI01000116">
    <property type="protein sequence ID" value="VAW68235.1"/>
    <property type="molecule type" value="Genomic_DNA"/>
</dbReference>
<reference evidence="6" key="1">
    <citation type="submission" date="2018-06" db="EMBL/GenBank/DDBJ databases">
        <authorList>
            <person name="Zhirakovskaya E."/>
        </authorList>
    </citation>
    <scope>NUCLEOTIDE SEQUENCE</scope>
</reference>
<dbReference type="CDD" id="cd00207">
    <property type="entry name" value="fer2"/>
    <property type="match status" value="1"/>
</dbReference>
<organism evidence="6">
    <name type="scientific">hydrothermal vent metagenome</name>
    <dbReference type="NCBI Taxonomy" id="652676"/>
    <lineage>
        <taxon>unclassified sequences</taxon>
        <taxon>metagenomes</taxon>
        <taxon>ecological metagenomes</taxon>
    </lineage>
</organism>
<dbReference type="Gene3D" id="3.10.20.30">
    <property type="match status" value="1"/>
</dbReference>
<dbReference type="InterPro" id="IPR017938">
    <property type="entry name" value="Riboflavin_synthase-like_b-brl"/>
</dbReference>
<dbReference type="GO" id="GO:0008218">
    <property type="term" value="P:bioluminescence"/>
    <property type="evidence" value="ECO:0007669"/>
    <property type="project" value="UniProtKB-KW"/>
</dbReference>
<dbReference type="InterPro" id="IPR001433">
    <property type="entry name" value="OxRdtase_FAD/NAD-bd"/>
</dbReference>
<keyword evidence="2" id="KW-0455">Luminescence</keyword>
<name>A0A3B0XIN5_9ZZZZ</name>
<dbReference type="Pfam" id="PF00175">
    <property type="entry name" value="NAD_binding_1"/>
    <property type="match status" value="1"/>
</dbReference>
<accession>A0A3B0XIN5</accession>
<protein>
    <submittedName>
        <fullName evidence="6">2-polyprenylphenol hydroxylase and related flavodoxin oxidoreductases / CDP-6-deoxy-delta-3,4-glucoseen reductase-like</fullName>
    </submittedName>
</protein>
<proteinExistence type="inferred from homology"/>
<dbReference type="SUPFAM" id="SSF63380">
    <property type="entry name" value="Riboflavin synthase domain-like"/>
    <property type="match status" value="1"/>
</dbReference>
<dbReference type="PANTHER" id="PTHR47354:SF7">
    <property type="entry name" value="NAD(P)H-FLAVIN REDUCTASE"/>
    <property type="match status" value="1"/>
</dbReference>
<dbReference type="Gene3D" id="2.40.30.10">
    <property type="entry name" value="Translation factors"/>
    <property type="match status" value="1"/>
</dbReference>
<comment type="similarity">
    <text evidence="3">Belongs to the Fre/LuxG FAD/NAD(P) flavoprotein oxidoreductase family.</text>
</comment>
<dbReference type="PROSITE" id="PS51085">
    <property type="entry name" value="2FE2S_FER_2"/>
    <property type="match status" value="1"/>
</dbReference>
<evidence type="ECO:0000256" key="3">
    <source>
        <dbReference type="ARBA" id="ARBA00038177"/>
    </source>
</evidence>
<dbReference type="InterPro" id="IPR017927">
    <property type="entry name" value="FAD-bd_FR_type"/>
</dbReference>
<dbReference type="PROSITE" id="PS51384">
    <property type="entry name" value="FAD_FR"/>
    <property type="match status" value="1"/>
</dbReference>
<dbReference type="InterPro" id="IPR012675">
    <property type="entry name" value="Beta-grasp_dom_sf"/>
</dbReference>
<dbReference type="AlphaFoldDB" id="A0A3B0XIN5"/>
<feature type="domain" description="FAD-binding FR-type" evidence="5">
    <location>
        <begin position="99"/>
        <end position="199"/>
    </location>
</feature>